<keyword evidence="3" id="KW-1185">Reference proteome</keyword>
<feature type="compositionally biased region" description="Polar residues" evidence="1">
    <location>
        <begin position="59"/>
        <end position="71"/>
    </location>
</feature>
<reference evidence="2 3" key="1">
    <citation type="submission" date="2014-04" db="EMBL/GenBank/DDBJ databases">
        <authorList>
            <consortium name="DOE Joint Genome Institute"/>
            <person name="Kuo A."/>
            <person name="Zuccaro A."/>
            <person name="Kohler A."/>
            <person name="Nagy L.G."/>
            <person name="Floudas D."/>
            <person name="Copeland A."/>
            <person name="Barry K.W."/>
            <person name="Cichocki N."/>
            <person name="Veneault-Fourrey C."/>
            <person name="LaButti K."/>
            <person name="Lindquist E.A."/>
            <person name="Lipzen A."/>
            <person name="Lundell T."/>
            <person name="Morin E."/>
            <person name="Murat C."/>
            <person name="Sun H."/>
            <person name="Tunlid A."/>
            <person name="Henrissat B."/>
            <person name="Grigoriev I.V."/>
            <person name="Hibbett D.S."/>
            <person name="Martin F."/>
            <person name="Nordberg H.P."/>
            <person name="Cantor M.N."/>
            <person name="Hua S.X."/>
        </authorList>
    </citation>
    <scope>NUCLEOTIDE SEQUENCE [LARGE SCALE GENOMIC DNA]</scope>
    <source>
        <strain evidence="2 3">MAFF 305830</strain>
    </source>
</reference>
<feature type="compositionally biased region" description="Polar residues" evidence="1">
    <location>
        <begin position="193"/>
        <end position="203"/>
    </location>
</feature>
<reference evidence="3" key="2">
    <citation type="submission" date="2015-01" db="EMBL/GenBank/DDBJ databases">
        <title>Evolutionary Origins and Diversification of the Mycorrhizal Mutualists.</title>
        <authorList>
            <consortium name="DOE Joint Genome Institute"/>
            <consortium name="Mycorrhizal Genomics Consortium"/>
            <person name="Kohler A."/>
            <person name="Kuo A."/>
            <person name="Nagy L.G."/>
            <person name="Floudas D."/>
            <person name="Copeland A."/>
            <person name="Barry K.W."/>
            <person name="Cichocki N."/>
            <person name="Veneault-Fourrey C."/>
            <person name="LaButti K."/>
            <person name="Lindquist E.A."/>
            <person name="Lipzen A."/>
            <person name="Lundell T."/>
            <person name="Morin E."/>
            <person name="Murat C."/>
            <person name="Riley R."/>
            <person name="Ohm R."/>
            <person name="Sun H."/>
            <person name="Tunlid A."/>
            <person name="Henrissat B."/>
            <person name="Grigoriev I.V."/>
            <person name="Hibbett D.S."/>
            <person name="Martin F."/>
        </authorList>
    </citation>
    <scope>NUCLEOTIDE SEQUENCE [LARGE SCALE GENOMIC DNA]</scope>
    <source>
        <strain evidence="3">MAFF 305830</strain>
    </source>
</reference>
<dbReference type="Proteomes" id="UP000054097">
    <property type="component" value="Unassembled WGS sequence"/>
</dbReference>
<accession>A0A0C3A3W0</accession>
<dbReference type="AlphaFoldDB" id="A0A0C3A3W0"/>
<evidence type="ECO:0000313" key="2">
    <source>
        <dbReference type="EMBL" id="KIM19360.1"/>
    </source>
</evidence>
<protein>
    <submittedName>
        <fullName evidence="2">Uncharacterized protein</fullName>
    </submittedName>
</protein>
<evidence type="ECO:0000313" key="3">
    <source>
        <dbReference type="Proteomes" id="UP000054097"/>
    </source>
</evidence>
<feature type="compositionally biased region" description="Low complexity" evidence="1">
    <location>
        <begin position="178"/>
        <end position="188"/>
    </location>
</feature>
<name>A0A0C3A3W0_SERVB</name>
<feature type="compositionally biased region" description="Low complexity" evidence="1">
    <location>
        <begin position="108"/>
        <end position="118"/>
    </location>
</feature>
<evidence type="ECO:0000256" key="1">
    <source>
        <dbReference type="SAM" id="MobiDB-lite"/>
    </source>
</evidence>
<gene>
    <name evidence="2" type="ORF">M408DRAFT_31298</name>
</gene>
<organism evidence="2 3">
    <name type="scientific">Serendipita vermifera MAFF 305830</name>
    <dbReference type="NCBI Taxonomy" id="933852"/>
    <lineage>
        <taxon>Eukaryota</taxon>
        <taxon>Fungi</taxon>
        <taxon>Dikarya</taxon>
        <taxon>Basidiomycota</taxon>
        <taxon>Agaricomycotina</taxon>
        <taxon>Agaricomycetes</taxon>
        <taxon>Sebacinales</taxon>
        <taxon>Serendipitaceae</taxon>
        <taxon>Serendipita</taxon>
    </lineage>
</organism>
<dbReference type="EMBL" id="KN824777">
    <property type="protein sequence ID" value="KIM19360.1"/>
    <property type="molecule type" value="Genomic_DNA"/>
</dbReference>
<dbReference type="HOGENOM" id="CLU_1316117_0_0_1"/>
<feature type="compositionally biased region" description="Basic and acidic residues" evidence="1">
    <location>
        <begin position="86"/>
        <end position="96"/>
    </location>
</feature>
<feature type="compositionally biased region" description="Basic and acidic residues" evidence="1">
    <location>
        <begin position="141"/>
        <end position="150"/>
    </location>
</feature>
<proteinExistence type="predicted"/>
<sequence length="209" mass="23164">MRPVSREAAAVLRSEMGWIRRRDSFDDSAWHEGSIRHVISAFIHANRWHRHQRTISGQSVPSLSYSHSTPGSVAESFPTPAQPPRSLDEAHPVEPHHSRKQSNKKDSPTTTPVITVSVWDEDPSSPPLSSSGFTPITTSDDPPKSPDHLRPPKSLARLRGKQPWYLNMHSPPSPSSPLVPSLSVPSEPIDFSMESSLEPSHSQPPLIYT</sequence>
<feature type="region of interest" description="Disordered" evidence="1">
    <location>
        <begin position="59"/>
        <end position="209"/>
    </location>
</feature>